<organism evidence="4 5">
    <name type="scientific">Corynebacterium resistens (strain DSM 45100 / JCM 12819 / GTC 2026 / SICGH 158)</name>
    <dbReference type="NCBI Taxonomy" id="662755"/>
    <lineage>
        <taxon>Bacteria</taxon>
        <taxon>Bacillati</taxon>
        <taxon>Actinomycetota</taxon>
        <taxon>Actinomycetes</taxon>
        <taxon>Mycobacteriales</taxon>
        <taxon>Corynebacteriaceae</taxon>
        <taxon>Corynebacterium</taxon>
    </lineage>
</organism>
<evidence type="ECO:0000256" key="1">
    <source>
        <dbReference type="PROSITE-ProRule" id="PRU01122"/>
    </source>
</evidence>
<name>F8E0W8_CORRG</name>
<feature type="transmembrane region" description="Helical" evidence="2">
    <location>
        <begin position="12"/>
        <end position="30"/>
    </location>
</feature>
<dbReference type="InterPro" id="IPR036034">
    <property type="entry name" value="PDZ_sf"/>
</dbReference>
<dbReference type="MEROPS" id="S16.012"/>
<dbReference type="GO" id="GO:0030163">
    <property type="term" value="P:protein catabolic process"/>
    <property type="evidence" value="ECO:0007669"/>
    <property type="project" value="InterPro"/>
</dbReference>
<dbReference type="SUPFAM" id="SSF54211">
    <property type="entry name" value="Ribosomal protein S5 domain 2-like"/>
    <property type="match status" value="1"/>
</dbReference>
<dbReference type="InterPro" id="IPR014721">
    <property type="entry name" value="Ribsml_uS5_D2-typ_fold_subgr"/>
</dbReference>
<dbReference type="PANTHER" id="PTHR10046">
    <property type="entry name" value="ATP DEPENDENT LON PROTEASE FAMILY MEMBER"/>
    <property type="match status" value="1"/>
</dbReference>
<feature type="domain" description="Lon proteolytic" evidence="3">
    <location>
        <begin position="255"/>
        <end position="357"/>
    </location>
</feature>
<dbReference type="SUPFAM" id="SSF50156">
    <property type="entry name" value="PDZ domain-like"/>
    <property type="match status" value="1"/>
</dbReference>
<dbReference type="EC" id="3.4.21.53" evidence="1"/>
<sequence>MLQVSFWNRRNRTVVIGAVPVLVMVSLVGLPRVPGTNIDLTVPYAAQGKGPTFNTLGSVEGKDVVEISGADVDKTSGNLNMTTVAVRTNMTLAQALGRWLATDDTLVPIEQVFPSGVSPEQVQERNAAAFAASESNATSAAMKYLKRPMETMVMDLSEKGPAKDVLEVNDVITEVDGEKITVPADLLKEVQKHQPDETIKLKILRQSRPQQVEVKLADTPKEFLPKGEKGPRAFLGVTSVAQPAGDVRVNYNLNDIGGPSAGLMFSLAVVDKLSPGELTGGKFIAGTGTIDAEGKVGPIGGITHKIAAAADAGAKVFLVPEENCGEAVTIPDSVKEKDIKLVKVDKLETAVEQLNKLNHGEEPQVCTAK</sequence>
<keyword evidence="1" id="KW-0645">Protease</keyword>
<evidence type="ECO:0000313" key="4">
    <source>
        <dbReference type="EMBL" id="AEI10047.1"/>
    </source>
</evidence>
<proteinExistence type="inferred from homology"/>
<dbReference type="GO" id="GO:0006508">
    <property type="term" value="P:proteolysis"/>
    <property type="evidence" value="ECO:0007669"/>
    <property type="project" value="UniProtKB-KW"/>
</dbReference>
<protein>
    <recommendedName>
        <fullName evidence="1">endopeptidase La</fullName>
        <ecNumber evidence="1">3.4.21.53</ecNumber>
    </recommendedName>
</protein>
<evidence type="ECO:0000313" key="5">
    <source>
        <dbReference type="Proteomes" id="UP000000492"/>
    </source>
</evidence>
<keyword evidence="2" id="KW-0812">Transmembrane</keyword>
<dbReference type="Pfam" id="PF13180">
    <property type="entry name" value="PDZ_2"/>
    <property type="match status" value="1"/>
</dbReference>
<feature type="active site" evidence="1">
    <location>
        <position position="305"/>
    </location>
</feature>
<dbReference type="PROSITE" id="PS51786">
    <property type="entry name" value="LON_PROTEOLYTIC"/>
    <property type="match status" value="1"/>
</dbReference>
<reference evidence="4 5" key="1">
    <citation type="journal article" date="2012" name="BMC Genomics">
        <title>Complete genome sequence, lifestyle, and multi-drug resistance of the human pathogen Corynebacterium resistens DSM 45100 isolated from blood samples of a leukemia patient.</title>
        <authorList>
            <person name="Schroder J."/>
            <person name="Maus I."/>
            <person name="Meyer K."/>
            <person name="Wordemann S."/>
            <person name="Blom J."/>
            <person name="Jaenicke S."/>
            <person name="Schneider J."/>
            <person name="Trost E."/>
            <person name="Tauch A."/>
        </authorList>
    </citation>
    <scope>NUCLEOTIDE SEQUENCE [LARGE SCALE GENOMIC DNA]</scope>
    <source>
        <strain evidence="5">DSM 45100 / JCM 12819 / CCUG 50093 / GTC 2026 / SICGH 158</strain>
    </source>
</reference>
<comment type="similarity">
    <text evidence="1">Belongs to the peptidase S16 family.</text>
</comment>
<dbReference type="Gene3D" id="3.30.230.10">
    <property type="match status" value="1"/>
</dbReference>
<dbReference type="InterPro" id="IPR027065">
    <property type="entry name" value="Lon_Prtase"/>
</dbReference>
<feature type="active site" evidence="1">
    <location>
        <position position="260"/>
    </location>
</feature>
<accession>F8E0W8</accession>
<dbReference type="EMBL" id="CP002857">
    <property type="protein sequence ID" value="AEI10047.1"/>
    <property type="molecule type" value="Genomic_DNA"/>
</dbReference>
<dbReference type="GO" id="GO:0005524">
    <property type="term" value="F:ATP binding"/>
    <property type="evidence" value="ECO:0007669"/>
    <property type="project" value="InterPro"/>
</dbReference>
<gene>
    <name evidence="4" type="ordered locus">CRES_1695</name>
</gene>
<dbReference type="GO" id="GO:0004176">
    <property type="term" value="F:ATP-dependent peptidase activity"/>
    <property type="evidence" value="ECO:0007669"/>
    <property type="project" value="UniProtKB-UniRule"/>
</dbReference>
<evidence type="ECO:0000259" key="3">
    <source>
        <dbReference type="PROSITE" id="PS51786"/>
    </source>
</evidence>
<keyword evidence="1" id="KW-0720">Serine protease</keyword>
<comment type="catalytic activity">
    <reaction evidence="1">
        <text>Hydrolysis of proteins in presence of ATP.</text>
        <dbReference type="EC" id="3.4.21.53"/>
    </reaction>
</comment>
<keyword evidence="2" id="KW-1133">Transmembrane helix</keyword>
<dbReference type="Proteomes" id="UP000000492">
    <property type="component" value="Chromosome"/>
</dbReference>
<dbReference type="InterPro" id="IPR001478">
    <property type="entry name" value="PDZ"/>
</dbReference>
<dbReference type="STRING" id="662755.CRES_1695"/>
<keyword evidence="5" id="KW-1185">Reference proteome</keyword>
<evidence type="ECO:0000256" key="2">
    <source>
        <dbReference type="SAM" id="Phobius"/>
    </source>
</evidence>
<dbReference type="HOGENOM" id="CLU_042037_1_0_11"/>
<keyword evidence="1" id="KW-0378">Hydrolase</keyword>
<dbReference type="GO" id="GO:0004252">
    <property type="term" value="F:serine-type endopeptidase activity"/>
    <property type="evidence" value="ECO:0007669"/>
    <property type="project" value="UniProtKB-UniRule"/>
</dbReference>
<dbReference type="Pfam" id="PF05362">
    <property type="entry name" value="Lon_C"/>
    <property type="match status" value="1"/>
</dbReference>
<dbReference type="InterPro" id="IPR008269">
    <property type="entry name" value="Lon_proteolytic"/>
</dbReference>
<dbReference type="AlphaFoldDB" id="F8E0W8"/>
<dbReference type="KEGG" id="crd:CRES_1695"/>
<dbReference type="Gene3D" id="2.30.42.10">
    <property type="match status" value="1"/>
</dbReference>
<dbReference type="eggNOG" id="COG3480">
    <property type="taxonomic scope" value="Bacteria"/>
</dbReference>
<keyword evidence="2" id="KW-0472">Membrane</keyword>
<dbReference type="InterPro" id="IPR020568">
    <property type="entry name" value="Ribosomal_Su5_D2-typ_SF"/>
</dbReference>